<dbReference type="PANTHER" id="PTHR35535">
    <property type="entry name" value="HEAT SHOCK PROTEIN HSLJ"/>
    <property type="match status" value="1"/>
</dbReference>
<keyword evidence="2" id="KW-0732">Signal</keyword>
<evidence type="ECO:0000259" key="3">
    <source>
        <dbReference type="Pfam" id="PF03724"/>
    </source>
</evidence>
<feature type="region of interest" description="Disordered" evidence="1">
    <location>
        <begin position="21"/>
        <end position="40"/>
    </location>
</feature>
<feature type="compositionally biased region" description="Basic and acidic residues" evidence="1">
    <location>
        <begin position="25"/>
        <end position="40"/>
    </location>
</feature>
<dbReference type="PROSITE" id="PS51257">
    <property type="entry name" value="PROKAR_LIPOPROTEIN"/>
    <property type="match status" value="1"/>
</dbReference>
<feature type="chain" id="PRO_5011638857" evidence="2">
    <location>
        <begin position="23"/>
        <end position="151"/>
    </location>
</feature>
<sequence>MSPRGMILAIVLATLVTGCASAPAPEREPSPSTSESRDDPVVGPRWQLILLGTDEHWSSDETAYIEIVDEGGQTRLTGSNGCNRLRGEVELDDGNRFRVEDLTSTRRACPNTDQAERVDELLDNAYRYLIDGDRLVLFGRDSRVLGGFERR</sequence>
<protein>
    <submittedName>
        <fullName evidence="4">Heat shock protein HslJ</fullName>
    </submittedName>
</protein>
<feature type="domain" description="DUF306" evidence="3">
    <location>
        <begin position="42"/>
        <end position="145"/>
    </location>
</feature>
<dbReference type="STRING" id="574349.SAMN05443545_104149"/>
<accession>A0A1H2ZHF1</accession>
<evidence type="ECO:0000256" key="1">
    <source>
        <dbReference type="SAM" id="MobiDB-lite"/>
    </source>
</evidence>
<proteinExistence type="predicted"/>
<evidence type="ECO:0000313" key="5">
    <source>
        <dbReference type="Proteomes" id="UP000198500"/>
    </source>
</evidence>
<dbReference type="InterPro" id="IPR038670">
    <property type="entry name" value="HslJ-like_sf"/>
</dbReference>
<reference evidence="4 5" key="1">
    <citation type="submission" date="2016-10" db="EMBL/GenBank/DDBJ databases">
        <authorList>
            <person name="de Groot N.N."/>
        </authorList>
    </citation>
    <scope>NUCLEOTIDE SEQUENCE [LARGE SCALE GENOMIC DNA]</scope>
    <source>
        <strain evidence="4 5">DSM 19219</strain>
    </source>
</reference>
<evidence type="ECO:0000313" key="4">
    <source>
        <dbReference type="EMBL" id="SDX16826.1"/>
    </source>
</evidence>
<dbReference type="Proteomes" id="UP000198500">
    <property type="component" value="Unassembled WGS sequence"/>
</dbReference>
<gene>
    <name evidence="4" type="ORF">SAMN05443545_104149</name>
</gene>
<feature type="signal peptide" evidence="2">
    <location>
        <begin position="1"/>
        <end position="22"/>
    </location>
</feature>
<dbReference type="OrthoDB" id="5348860at2"/>
<organism evidence="4 5">
    <name type="scientific">Aidingimonas halophila</name>
    <dbReference type="NCBI Taxonomy" id="574349"/>
    <lineage>
        <taxon>Bacteria</taxon>
        <taxon>Pseudomonadati</taxon>
        <taxon>Pseudomonadota</taxon>
        <taxon>Gammaproteobacteria</taxon>
        <taxon>Oceanospirillales</taxon>
        <taxon>Halomonadaceae</taxon>
        <taxon>Aidingimonas</taxon>
    </lineage>
</organism>
<dbReference type="AlphaFoldDB" id="A0A1H2ZHF1"/>
<dbReference type="EMBL" id="FNNI01000004">
    <property type="protein sequence ID" value="SDX16826.1"/>
    <property type="molecule type" value="Genomic_DNA"/>
</dbReference>
<dbReference type="PANTHER" id="PTHR35535:SF1">
    <property type="entry name" value="HEAT SHOCK PROTEIN HSLJ"/>
    <property type="match status" value="1"/>
</dbReference>
<keyword evidence="5" id="KW-1185">Reference proteome</keyword>
<dbReference type="Gene3D" id="2.40.128.270">
    <property type="match status" value="1"/>
</dbReference>
<keyword evidence="4" id="KW-0346">Stress response</keyword>
<dbReference type="InterPro" id="IPR053147">
    <property type="entry name" value="Hsp_HslJ-like"/>
</dbReference>
<dbReference type="InterPro" id="IPR005184">
    <property type="entry name" value="DUF306_Meta_HslJ"/>
</dbReference>
<dbReference type="RefSeq" id="WP_092569168.1">
    <property type="nucleotide sequence ID" value="NZ_BMXH01000001.1"/>
</dbReference>
<dbReference type="Pfam" id="PF03724">
    <property type="entry name" value="META"/>
    <property type="match status" value="1"/>
</dbReference>
<name>A0A1H2ZHF1_9GAMM</name>
<evidence type="ECO:0000256" key="2">
    <source>
        <dbReference type="SAM" id="SignalP"/>
    </source>
</evidence>